<dbReference type="AlphaFoldDB" id="A0AA39P952"/>
<organism evidence="1 2">
    <name type="scientific">Armillaria luteobubalina</name>
    <dbReference type="NCBI Taxonomy" id="153913"/>
    <lineage>
        <taxon>Eukaryota</taxon>
        <taxon>Fungi</taxon>
        <taxon>Dikarya</taxon>
        <taxon>Basidiomycota</taxon>
        <taxon>Agaricomycotina</taxon>
        <taxon>Agaricomycetes</taxon>
        <taxon>Agaricomycetidae</taxon>
        <taxon>Agaricales</taxon>
        <taxon>Marasmiineae</taxon>
        <taxon>Physalacriaceae</taxon>
        <taxon>Armillaria</taxon>
    </lineage>
</organism>
<name>A0AA39P952_9AGAR</name>
<evidence type="ECO:0000313" key="2">
    <source>
        <dbReference type="Proteomes" id="UP001175228"/>
    </source>
</evidence>
<sequence>MTDVLRPFFLISLLGIFRDDFHITNDRLGDIFHSSTRGATPRNSVFIDKFHTLFVWVGLPIWRRITDSTIRGHQEEHHAYLK</sequence>
<comment type="caution">
    <text evidence="1">The sequence shown here is derived from an EMBL/GenBank/DDBJ whole genome shotgun (WGS) entry which is preliminary data.</text>
</comment>
<gene>
    <name evidence="1" type="ORF">EDD18DRAFT_1295487</name>
</gene>
<accession>A0AA39P952</accession>
<dbReference type="Proteomes" id="UP001175228">
    <property type="component" value="Unassembled WGS sequence"/>
</dbReference>
<dbReference type="EMBL" id="JAUEPU010000085">
    <property type="protein sequence ID" value="KAK0479896.1"/>
    <property type="molecule type" value="Genomic_DNA"/>
</dbReference>
<evidence type="ECO:0000313" key="1">
    <source>
        <dbReference type="EMBL" id="KAK0479896.1"/>
    </source>
</evidence>
<protein>
    <submittedName>
        <fullName evidence="1">Uncharacterized protein</fullName>
    </submittedName>
</protein>
<reference evidence="1" key="1">
    <citation type="submission" date="2023-06" db="EMBL/GenBank/DDBJ databases">
        <authorList>
            <consortium name="Lawrence Berkeley National Laboratory"/>
            <person name="Ahrendt S."/>
            <person name="Sahu N."/>
            <person name="Indic B."/>
            <person name="Wong-Bajracharya J."/>
            <person name="Merenyi Z."/>
            <person name="Ke H.-M."/>
            <person name="Monk M."/>
            <person name="Kocsube S."/>
            <person name="Drula E."/>
            <person name="Lipzen A."/>
            <person name="Balint B."/>
            <person name="Henrissat B."/>
            <person name="Andreopoulos B."/>
            <person name="Martin F.M."/>
            <person name="Harder C.B."/>
            <person name="Rigling D."/>
            <person name="Ford K.L."/>
            <person name="Foster G.D."/>
            <person name="Pangilinan J."/>
            <person name="Papanicolaou A."/>
            <person name="Barry K."/>
            <person name="LaButti K."/>
            <person name="Viragh M."/>
            <person name="Koriabine M."/>
            <person name="Yan M."/>
            <person name="Riley R."/>
            <person name="Champramary S."/>
            <person name="Plett K.L."/>
            <person name="Tsai I.J."/>
            <person name="Slot J."/>
            <person name="Sipos G."/>
            <person name="Plett J."/>
            <person name="Nagy L.G."/>
            <person name="Grigoriev I.V."/>
        </authorList>
    </citation>
    <scope>NUCLEOTIDE SEQUENCE</scope>
    <source>
        <strain evidence="1">HWK02</strain>
    </source>
</reference>
<proteinExistence type="predicted"/>
<keyword evidence="2" id="KW-1185">Reference proteome</keyword>